<dbReference type="GO" id="GO:0004674">
    <property type="term" value="F:protein serine/threonine kinase activity"/>
    <property type="evidence" value="ECO:0007669"/>
    <property type="project" value="UniProtKB-KW"/>
</dbReference>
<evidence type="ECO:0000256" key="1">
    <source>
        <dbReference type="ARBA" id="ARBA00022801"/>
    </source>
</evidence>
<dbReference type="SMART" id="SM00487">
    <property type="entry name" value="DEXDc"/>
    <property type="match status" value="1"/>
</dbReference>
<evidence type="ECO:0000259" key="4">
    <source>
        <dbReference type="PROSITE" id="PS51194"/>
    </source>
</evidence>
<keyword evidence="1" id="KW-0378">Hydrolase</keyword>
<evidence type="ECO:0000259" key="3">
    <source>
        <dbReference type="PROSITE" id="PS51192"/>
    </source>
</evidence>
<accession>A0A6P2CS53</accession>
<evidence type="ECO:0000313" key="6">
    <source>
        <dbReference type="Proteomes" id="UP000464178"/>
    </source>
</evidence>
<dbReference type="GO" id="GO:0016787">
    <property type="term" value="F:hydrolase activity"/>
    <property type="evidence" value="ECO:0007669"/>
    <property type="project" value="UniProtKB-KW"/>
</dbReference>
<sequence length="639" mass="71431">MRLDVSGAEPNPPTPFPKKEGGTEPNAHTASPQAPVLSPSPLGGGVGEGFQTEPASGRGDSAVGLLDLPITFDLETRDLPKFDHAIEPNVREARLLTESPWVRSLGRLDLSVTTEGWKFPAPPVEYEPPPRLATEPKVGRHSVNLPTLPDNPDSAKARIRPKPTADTVLFKDRLLYLLQPPLDGLFDGRQLEVPFAPFPYQLEGIAFLMPRHHAMLADEMGLGKTAQAILTLRLLFHSGEIKQALVVCPKPLVHNWARELKMWAPDVPFETFEGDPDQRRSTWLVSNCPLKLINYETLTRDCDLAADKRVYFDAVVLDEAQRIKNKGSKTAQAVCSLNRGRSWALTGTPIENHPDDLVNIFSFVDANRIPADTPPRRIPQYTSDSILRRTKDDVLTDMPPKVIRDLEVELTPAQRAAYARAEDNGVIHLNELGDTITVQHVFQLVMRLKQICNFDPLTGESAKLEQLLTDMEEVAESGRKAIIFSQWVEPLEVLAQALARYGPLQYHGKIPQQQRTPILDRFKADPDAHVLLMSYGTGSVGLNLQFTNYVFLFDRWWNPAVEDQAINRAHRLGQKHPVTVTRFLSGGTIEQRIADILDAKRQVFNDLLSQAEKPASLGLNEDEIFGLFDIKARPKRDKH</sequence>
<feature type="domain" description="Helicase ATP-binding" evidence="3">
    <location>
        <begin position="205"/>
        <end position="367"/>
    </location>
</feature>
<dbReference type="GO" id="GO:0004386">
    <property type="term" value="F:helicase activity"/>
    <property type="evidence" value="ECO:0007669"/>
    <property type="project" value="UniProtKB-KW"/>
</dbReference>
<feature type="domain" description="Helicase C-terminal" evidence="4">
    <location>
        <begin position="463"/>
        <end position="620"/>
    </location>
</feature>
<dbReference type="InterPro" id="IPR027417">
    <property type="entry name" value="P-loop_NTPase"/>
</dbReference>
<gene>
    <name evidence="5" type="ORF">SOIL9_62770</name>
</gene>
<keyword evidence="5" id="KW-0067">ATP-binding</keyword>
<name>A0A6P2CS53_9BACT</name>
<dbReference type="Pfam" id="PF00271">
    <property type="entry name" value="Helicase_C"/>
    <property type="match status" value="1"/>
</dbReference>
<keyword evidence="5" id="KW-0547">Nucleotide-binding</keyword>
<dbReference type="PROSITE" id="PS51192">
    <property type="entry name" value="HELICASE_ATP_BIND_1"/>
    <property type="match status" value="1"/>
</dbReference>
<reference evidence="5 6" key="1">
    <citation type="submission" date="2019-05" db="EMBL/GenBank/DDBJ databases">
        <authorList>
            <consortium name="Science for Life Laboratories"/>
        </authorList>
    </citation>
    <scope>NUCLEOTIDE SEQUENCE [LARGE SCALE GENOMIC DNA]</scope>
    <source>
        <strain evidence="5">Soil9</strain>
    </source>
</reference>
<dbReference type="SMART" id="SM00490">
    <property type="entry name" value="HELICc"/>
    <property type="match status" value="1"/>
</dbReference>
<dbReference type="Gene3D" id="3.40.50.300">
    <property type="entry name" value="P-loop containing nucleotide triphosphate hydrolases"/>
    <property type="match status" value="1"/>
</dbReference>
<evidence type="ECO:0000256" key="2">
    <source>
        <dbReference type="SAM" id="MobiDB-lite"/>
    </source>
</evidence>
<dbReference type="EMBL" id="LR593886">
    <property type="protein sequence ID" value="VTR91437.1"/>
    <property type="molecule type" value="Genomic_DNA"/>
</dbReference>
<dbReference type="Gene3D" id="3.40.50.10810">
    <property type="entry name" value="Tandem AAA-ATPase domain"/>
    <property type="match status" value="1"/>
</dbReference>
<keyword evidence="6" id="KW-1185">Reference proteome</keyword>
<keyword evidence="5" id="KW-0418">Kinase</keyword>
<keyword evidence="5" id="KW-0723">Serine/threonine-protein kinase</keyword>
<feature type="region of interest" description="Disordered" evidence="2">
    <location>
        <begin position="136"/>
        <end position="156"/>
    </location>
</feature>
<dbReference type="Proteomes" id="UP000464178">
    <property type="component" value="Chromosome"/>
</dbReference>
<dbReference type="KEGG" id="gms:SOIL9_62770"/>
<dbReference type="Pfam" id="PF00176">
    <property type="entry name" value="SNF2-rel_dom"/>
    <property type="match status" value="2"/>
</dbReference>
<dbReference type="InterPro" id="IPR001650">
    <property type="entry name" value="Helicase_C-like"/>
</dbReference>
<dbReference type="InterPro" id="IPR049730">
    <property type="entry name" value="SNF2/RAD54-like_C"/>
</dbReference>
<dbReference type="SUPFAM" id="SSF52540">
    <property type="entry name" value="P-loop containing nucleoside triphosphate hydrolases"/>
    <property type="match status" value="2"/>
</dbReference>
<dbReference type="AlphaFoldDB" id="A0A6P2CS53"/>
<proteinExistence type="predicted"/>
<feature type="region of interest" description="Disordered" evidence="2">
    <location>
        <begin position="1"/>
        <end position="62"/>
    </location>
</feature>
<dbReference type="InterPro" id="IPR000330">
    <property type="entry name" value="SNF2_N"/>
</dbReference>
<dbReference type="GO" id="GO:0005524">
    <property type="term" value="F:ATP binding"/>
    <property type="evidence" value="ECO:0007669"/>
    <property type="project" value="InterPro"/>
</dbReference>
<dbReference type="CDD" id="cd18793">
    <property type="entry name" value="SF2_C_SNF"/>
    <property type="match status" value="1"/>
</dbReference>
<organism evidence="5 6">
    <name type="scientific">Gemmata massiliana</name>
    <dbReference type="NCBI Taxonomy" id="1210884"/>
    <lineage>
        <taxon>Bacteria</taxon>
        <taxon>Pseudomonadati</taxon>
        <taxon>Planctomycetota</taxon>
        <taxon>Planctomycetia</taxon>
        <taxon>Gemmatales</taxon>
        <taxon>Gemmataceae</taxon>
        <taxon>Gemmata</taxon>
    </lineage>
</organism>
<dbReference type="PANTHER" id="PTHR10799">
    <property type="entry name" value="SNF2/RAD54 HELICASE FAMILY"/>
    <property type="match status" value="1"/>
</dbReference>
<keyword evidence="5" id="KW-0808">Transferase</keyword>
<dbReference type="InterPro" id="IPR014001">
    <property type="entry name" value="Helicase_ATP-bd"/>
</dbReference>
<protein>
    <recommendedName>
        <fullName evidence="7">Helicase ATP-binding domain-containing protein</fullName>
    </recommendedName>
</protein>
<evidence type="ECO:0000313" key="5">
    <source>
        <dbReference type="EMBL" id="VTR91437.1"/>
    </source>
</evidence>
<dbReference type="PROSITE" id="PS51194">
    <property type="entry name" value="HELICASE_CTER"/>
    <property type="match status" value="1"/>
</dbReference>
<dbReference type="CDD" id="cd17919">
    <property type="entry name" value="DEXHc_Snf"/>
    <property type="match status" value="1"/>
</dbReference>
<evidence type="ECO:0008006" key="7">
    <source>
        <dbReference type="Google" id="ProtNLM"/>
    </source>
</evidence>
<keyword evidence="5" id="KW-0347">Helicase</keyword>
<dbReference type="InterPro" id="IPR038718">
    <property type="entry name" value="SNF2-like_sf"/>
</dbReference>